<dbReference type="SUPFAM" id="SSF53474">
    <property type="entry name" value="alpha/beta-Hydrolases"/>
    <property type="match status" value="1"/>
</dbReference>
<keyword evidence="4" id="KW-1185">Reference proteome</keyword>
<evidence type="ECO:0000313" key="3">
    <source>
        <dbReference type="EMBL" id="TLP54006.1"/>
    </source>
</evidence>
<dbReference type="InterPro" id="IPR001031">
    <property type="entry name" value="Thioesterase"/>
</dbReference>
<dbReference type="PANTHER" id="PTHR11487">
    <property type="entry name" value="THIOESTERASE"/>
    <property type="match status" value="1"/>
</dbReference>
<dbReference type="Proteomes" id="UP000309033">
    <property type="component" value="Unassembled WGS sequence"/>
</dbReference>
<comment type="caution">
    <text evidence="3">The sequence shown here is derived from an EMBL/GenBank/DDBJ whole genome shotgun (WGS) entry which is preliminary data.</text>
</comment>
<comment type="similarity">
    <text evidence="1">Belongs to the thioesterase family.</text>
</comment>
<proteinExistence type="inferred from homology"/>
<dbReference type="Gene3D" id="3.40.50.1820">
    <property type="entry name" value="alpha/beta hydrolase"/>
    <property type="match status" value="1"/>
</dbReference>
<protein>
    <submittedName>
        <fullName evidence="3">Thioesterase</fullName>
    </submittedName>
</protein>
<dbReference type="OrthoDB" id="8480037at2"/>
<accession>A0A5R8YL82</accession>
<gene>
    <name evidence="3" type="ORF">FED44_28580</name>
</gene>
<reference evidence="3" key="1">
    <citation type="submission" date="2019-05" db="EMBL/GenBank/DDBJ databases">
        <title>Isolation, diversity and antifungal activity of Actinobacteria from wheat.</title>
        <authorList>
            <person name="Yu B."/>
        </authorList>
    </citation>
    <scope>NUCLEOTIDE SEQUENCE [LARGE SCALE GENOMIC DNA]</scope>
    <source>
        <strain evidence="3">NEAU-HEGS1-5</strain>
    </source>
</reference>
<evidence type="ECO:0000313" key="4">
    <source>
        <dbReference type="Proteomes" id="UP000309033"/>
    </source>
</evidence>
<dbReference type="PANTHER" id="PTHR11487:SF0">
    <property type="entry name" value="S-ACYL FATTY ACID SYNTHASE THIOESTERASE, MEDIUM CHAIN"/>
    <property type="match status" value="1"/>
</dbReference>
<dbReference type="EMBL" id="VANP01000014">
    <property type="protein sequence ID" value="TLP54006.1"/>
    <property type="molecule type" value="Genomic_DNA"/>
</dbReference>
<dbReference type="InterPro" id="IPR029058">
    <property type="entry name" value="AB_hydrolase_fold"/>
</dbReference>
<evidence type="ECO:0000259" key="2">
    <source>
        <dbReference type="Pfam" id="PF00975"/>
    </source>
</evidence>
<dbReference type="GO" id="GO:0008610">
    <property type="term" value="P:lipid biosynthetic process"/>
    <property type="evidence" value="ECO:0007669"/>
    <property type="project" value="TreeGrafter"/>
</dbReference>
<feature type="domain" description="Thioesterase" evidence="2">
    <location>
        <begin position="27"/>
        <end position="247"/>
    </location>
</feature>
<dbReference type="Pfam" id="PF00975">
    <property type="entry name" value="Thioesterase"/>
    <property type="match status" value="1"/>
</dbReference>
<organism evidence="3 4">
    <name type="scientific">Microbispora triticiradicis</name>
    <dbReference type="NCBI Taxonomy" id="2200763"/>
    <lineage>
        <taxon>Bacteria</taxon>
        <taxon>Bacillati</taxon>
        <taxon>Actinomycetota</taxon>
        <taxon>Actinomycetes</taxon>
        <taxon>Streptosporangiales</taxon>
        <taxon>Streptosporangiaceae</taxon>
        <taxon>Microbispora</taxon>
    </lineage>
</organism>
<dbReference type="InterPro" id="IPR012223">
    <property type="entry name" value="TEII"/>
</dbReference>
<sequence>MNAPLAGARVRGDWLREFAHAAPGAPRLVVFPHAGGSAGFFIPLARALAPQVRVLAVQYPGRLDRRREPPVEDVRELARRVADVLAREPDDGPLAFFGHSMGSLVAFEAALLGERGAGAAPERLFVSGGRAPALTRVDPVILRSDAALLEEALFLGGTSRQVLESADLRELVLPPLRADYRALRAYLPDPGARVRCPVTALVGDRDPRVTVDQAARWRDHTDGGFRLTVLPGGHFYLTPRLEDVAAAVRSGLAVRA</sequence>
<dbReference type="AlphaFoldDB" id="A0A5R8YL82"/>
<name>A0A5R8YL82_9ACTN</name>
<evidence type="ECO:0000256" key="1">
    <source>
        <dbReference type="ARBA" id="ARBA00007169"/>
    </source>
</evidence>